<keyword evidence="2" id="KW-1185">Reference proteome</keyword>
<sequence length="84" mass="9133">MIGREYGWTADAAPSFLLGSITKVLARRLPVPRMMGDAISVMSIPVEVFSYPVRSAARLVFRVRPGATIAMLSGWIEAAVLNLL</sequence>
<name>A0A916RP14_9BACT</name>
<comment type="caution">
    <text evidence="1">The sequence shown here is derived from an EMBL/GenBank/DDBJ whole genome shotgun (WGS) entry which is preliminary data.</text>
</comment>
<protein>
    <submittedName>
        <fullName evidence="1">Uncharacterized protein</fullName>
    </submittedName>
</protein>
<proteinExistence type="predicted"/>
<reference evidence="1" key="2">
    <citation type="submission" date="2020-09" db="EMBL/GenBank/DDBJ databases">
        <authorList>
            <person name="Sun Q."/>
            <person name="Zhou Y."/>
        </authorList>
    </citation>
    <scope>NUCLEOTIDE SEQUENCE</scope>
    <source>
        <strain evidence="1">CGMCC 1.15447</strain>
    </source>
</reference>
<accession>A0A916RP14</accession>
<dbReference type="EMBL" id="BMJB01000001">
    <property type="protein sequence ID" value="GGA62399.1"/>
    <property type="molecule type" value="Genomic_DNA"/>
</dbReference>
<evidence type="ECO:0000313" key="2">
    <source>
        <dbReference type="Proteomes" id="UP000648801"/>
    </source>
</evidence>
<evidence type="ECO:0000313" key="1">
    <source>
        <dbReference type="EMBL" id="GGA62399.1"/>
    </source>
</evidence>
<dbReference type="Proteomes" id="UP000648801">
    <property type="component" value="Unassembled WGS sequence"/>
</dbReference>
<gene>
    <name evidence="1" type="ORF">GCM10011507_12430</name>
</gene>
<organism evidence="1 2">
    <name type="scientific">Edaphobacter acidisoli</name>
    <dbReference type="NCBI Taxonomy" id="2040573"/>
    <lineage>
        <taxon>Bacteria</taxon>
        <taxon>Pseudomonadati</taxon>
        <taxon>Acidobacteriota</taxon>
        <taxon>Terriglobia</taxon>
        <taxon>Terriglobales</taxon>
        <taxon>Acidobacteriaceae</taxon>
        <taxon>Edaphobacter</taxon>
    </lineage>
</organism>
<reference evidence="1" key="1">
    <citation type="journal article" date="2014" name="Int. J. Syst. Evol. Microbiol.">
        <title>Complete genome sequence of Corynebacterium casei LMG S-19264T (=DSM 44701T), isolated from a smear-ripened cheese.</title>
        <authorList>
            <consortium name="US DOE Joint Genome Institute (JGI-PGF)"/>
            <person name="Walter F."/>
            <person name="Albersmeier A."/>
            <person name="Kalinowski J."/>
            <person name="Ruckert C."/>
        </authorList>
    </citation>
    <scope>NUCLEOTIDE SEQUENCE</scope>
    <source>
        <strain evidence="1">CGMCC 1.15447</strain>
    </source>
</reference>
<dbReference type="AlphaFoldDB" id="A0A916RP14"/>